<gene>
    <name evidence="1" type="ORF">OnM2_025101</name>
</gene>
<accession>A0A420I139</accession>
<dbReference type="Proteomes" id="UP000286134">
    <property type="component" value="Unassembled WGS sequence"/>
</dbReference>
<dbReference type="STRING" id="212602.A0A420I139"/>
<name>A0A420I139_9PEZI</name>
<proteinExistence type="predicted"/>
<evidence type="ECO:0000313" key="1">
    <source>
        <dbReference type="EMBL" id="RKF63395.1"/>
    </source>
</evidence>
<organism evidence="1 2">
    <name type="scientific">Erysiphe neolycopersici</name>
    <dbReference type="NCBI Taxonomy" id="212602"/>
    <lineage>
        <taxon>Eukaryota</taxon>
        <taxon>Fungi</taxon>
        <taxon>Dikarya</taxon>
        <taxon>Ascomycota</taxon>
        <taxon>Pezizomycotina</taxon>
        <taxon>Leotiomycetes</taxon>
        <taxon>Erysiphales</taxon>
        <taxon>Erysiphaceae</taxon>
        <taxon>Erysiphe</taxon>
    </lineage>
</organism>
<reference evidence="1 2" key="1">
    <citation type="journal article" date="2018" name="BMC Genomics">
        <title>Comparative genome analyses reveal sequence features reflecting distinct modes of host-adaptation between dicot and monocot powdery mildew.</title>
        <authorList>
            <person name="Wu Y."/>
            <person name="Ma X."/>
            <person name="Pan Z."/>
            <person name="Kale S.D."/>
            <person name="Song Y."/>
            <person name="King H."/>
            <person name="Zhang Q."/>
            <person name="Presley C."/>
            <person name="Deng X."/>
            <person name="Wei C.I."/>
            <person name="Xiao S."/>
        </authorList>
    </citation>
    <scope>NUCLEOTIDE SEQUENCE [LARGE SCALE GENOMIC DNA]</scope>
    <source>
        <strain evidence="1">UMSG2</strain>
    </source>
</reference>
<evidence type="ECO:0000313" key="2">
    <source>
        <dbReference type="Proteomes" id="UP000286134"/>
    </source>
</evidence>
<dbReference type="AlphaFoldDB" id="A0A420I139"/>
<sequence>MKREIMRAFTLNIASQISASDGSYMKCTHKSWASRKCDQMAQAKPNDEAALGYFFPRLETDPGLICQVGRWSMVAVDFAAIRFSLTRLEVLKAVYDHYELFGNNLGVDWESWFLGPASSLSGFTVPVFKHENLAMKDNTVHGPGHKGKGKNSWAVPNVCGINGTETEMFFNEIGFLEVSEA</sequence>
<comment type="caution">
    <text evidence="1">The sequence shown here is derived from an EMBL/GenBank/DDBJ whole genome shotgun (WGS) entry which is preliminary data.</text>
</comment>
<protein>
    <submittedName>
        <fullName evidence="1">Uncharacterized protein</fullName>
    </submittedName>
</protein>
<keyword evidence="2" id="KW-1185">Reference proteome</keyword>
<dbReference type="EMBL" id="MCFK01002581">
    <property type="protein sequence ID" value="RKF63395.1"/>
    <property type="molecule type" value="Genomic_DNA"/>
</dbReference>